<evidence type="ECO:0000313" key="1">
    <source>
        <dbReference type="EMBL" id="QCW82011.1"/>
    </source>
</evidence>
<reference evidence="2" key="1">
    <citation type="journal article" date="2019" name="J. Bacteriol.">
        <title>A Mutagenic Screen Identifies a TonB-Dependent Receptor Required for the Lanthanide Metal Switch in the Type I Methanotroph 'Methylotuvimicrobium buryatense' 5GB1C.</title>
        <authorList>
            <person name="Groom J.D."/>
            <person name="Ford S.M."/>
            <person name="Pesesky M.W."/>
            <person name="Lidstrom M.E."/>
        </authorList>
    </citation>
    <scope>NUCLEOTIDE SEQUENCE [LARGE SCALE GENOMIC DNA]</scope>
    <source>
        <strain evidence="2">5GB1C</strain>
    </source>
</reference>
<name>A0A4P9UP55_METBY</name>
<sequence>MLIIITALLTIWTFLATILFVWKRDLFLKTWQEPYFADTPILIESDDWGPGGDFHADRLEALLNALSEQKDSAGRSAVLTADVVLAVPDTAALEKASGGEYPRKILDRDFPGIYRTMQKGIENDVFVPQLHGLEHLNGDAFVKLCRNNDPRTANAQADSHWWDWETLDSPLQGHYVDGSNLPTQPVGTEKARKIIETATETFQRLFGYPTLTTVAPCYLWDDDIEAEWSRHSIQAIQTAGYRCPERAHDGRYIQDKQLIRTGDINAFGQVYLVRNVMFEPVDGKNTPDSAYQEALQAYRQALPVTISTHRYNFTRTENEFKFSLAGLKILLNKLTQNLRGTRFLSSAELAEVLLAPNSPVVNRFNQKTLPPIERIEGPAKLGPFLYRLYYRHPKLAMIGKISGLIVPGWLICQYTPKKSVNS</sequence>
<protein>
    <recommendedName>
        <fullName evidence="3">Glycosyl hydrolase</fullName>
    </recommendedName>
</protein>
<dbReference type="STRING" id="675511.GCA_000341735_01633"/>
<accession>A0A4P9UP55</accession>
<dbReference type="AlphaFoldDB" id="A0A4P9UP55"/>
<organism evidence="1 2">
    <name type="scientific">Methylotuvimicrobium buryatense</name>
    <name type="common">Methylomicrobium buryatense</name>
    <dbReference type="NCBI Taxonomy" id="95641"/>
    <lineage>
        <taxon>Bacteria</taxon>
        <taxon>Pseudomonadati</taxon>
        <taxon>Pseudomonadota</taxon>
        <taxon>Gammaproteobacteria</taxon>
        <taxon>Methylococcales</taxon>
        <taxon>Methylococcaceae</taxon>
        <taxon>Methylotuvimicrobium</taxon>
    </lineage>
</organism>
<dbReference type="KEGG" id="mbur:EQU24_06915"/>
<dbReference type="RefSeq" id="WP_017840188.1">
    <property type="nucleotide sequence ID" value="NZ_CP035467.1"/>
</dbReference>
<evidence type="ECO:0000313" key="2">
    <source>
        <dbReference type="Proteomes" id="UP000305881"/>
    </source>
</evidence>
<dbReference type="OrthoDB" id="5507260at2"/>
<keyword evidence="2" id="KW-1185">Reference proteome</keyword>
<proteinExistence type="predicted"/>
<dbReference type="Proteomes" id="UP000305881">
    <property type="component" value="Chromosome"/>
</dbReference>
<gene>
    <name evidence="1" type="ORF">EQU24_06915</name>
</gene>
<dbReference type="EMBL" id="CP035467">
    <property type="protein sequence ID" value="QCW82011.1"/>
    <property type="molecule type" value="Genomic_DNA"/>
</dbReference>
<evidence type="ECO:0008006" key="3">
    <source>
        <dbReference type="Google" id="ProtNLM"/>
    </source>
</evidence>